<evidence type="ECO:0000313" key="2">
    <source>
        <dbReference type="EMBL" id="KIL48984.1"/>
    </source>
</evidence>
<feature type="transmembrane region" description="Helical" evidence="1">
    <location>
        <begin position="115"/>
        <end position="139"/>
    </location>
</feature>
<proteinExistence type="predicted"/>
<dbReference type="AlphaFoldDB" id="A0A0C2S4P5"/>
<dbReference type="Proteomes" id="UP000031950">
    <property type="component" value="Unassembled WGS sequence"/>
</dbReference>
<dbReference type="InterPro" id="IPR020144">
    <property type="entry name" value="SpoVAB"/>
</dbReference>
<organism evidence="2 3">
    <name type="scientific">Jeotgalibacillus alimentarius</name>
    <dbReference type="NCBI Taxonomy" id="135826"/>
    <lineage>
        <taxon>Bacteria</taxon>
        <taxon>Bacillati</taxon>
        <taxon>Bacillota</taxon>
        <taxon>Bacilli</taxon>
        <taxon>Bacillales</taxon>
        <taxon>Caryophanaceae</taxon>
        <taxon>Jeotgalibacillus</taxon>
    </lineage>
</organism>
<dbReference type="EMBL" id="JXRQ01000018">
    <property type="protein sequence ID" value="KIL48984.1"/>
    <property type="molecule type" value="Genomic_DNA"/>
</dbReference>
<dbReference type="OrthoDB" id="9790504at2"/>
<keyword evidence="1" id="KW-1133">Transmembrane helix</keyword>
<comment type="caution">
    <text evidence="2">The sequence shown here is derived from an EMBL/GenBank/DDBJ whole genome shotgun (WGS) entry which is preliminary data.</text>
</comment>
<protein>
    <recommendedName>
        <fullName evidence="4">Stage V sporulation protein AB</fullName>
    </recommendedName>
</protein>
<dbReference type="PATRIC" id="fig|135826.4.peg.2189"/>
<keyword evidence="3" id="KW-1185">Reference proteome</keyword>
<accession>A0A0C2S4P5</accession>
<sequence>MIANLLAAFTGISGGFAVGGGFVAFISVLGVLPRVILLTSQKSQIRIIEWALIAGALCGTGVLISPVSVDIPFLVPAAGLFSGLFIGMMAAALTEVLNVIPLITRRLKIAGSLEIIITAIIAGKVAGSLFYWLIFLPVWKG</sequence>
<reference evidence="2 3" key="1">
    <citation type="submission" date="2015-01" db="EMBL/GenBank/DDBJ databases">
        <title>Genome sequence of Jeotgalibacillus alimentarius.</title>
        <authorList>
            <person name="Goh K.M."/>
            <person name="Chan K.-G."/>
            <person name="Yaakop A.S."/>
            <person name="Ee R."/>
            <person name="Gan H.M."/>
            <person name="Chan C.S."/>
        </authorList>
    </citation>
    <scope>NUCLEOTIDE SEQUENCE [LARGE SCALE GENOMIC DNA]</scope>
    <source>
        <strain evidence="2 3">YKJ-13</strain>
    </source>
</reference>
<feature type="transmembrane region" description="Helical" evidence="1">
    <location>
        <begin position="47"/>
        <end position="67"/>
    </location>
</feature>
<keyword evidence="1" id="KW-0472">Membrane</keyword>
<evidence type="ECO:0000256" key="1">
    <source>
        <dbReference type="SAM" id="Phobius"/>
    </source>
</evidence>
<dbReference type="Pfam" id="PF13782">
    <property type="entry name" value="SpoVAB"/>
    <property type="match status" value="1"/>
</dbReference>
<dbReference type="RefSeq" id="WP_041122745.1">
    <property type="nucleotide sequence ID" value="NZ_JXRQ01000018.1"/>
</dbReference>
<feature type="transmembrane region" description="Helical" evidence="1">
    <location>
        <begin position="6"/>
        <end position="35"/>
    </location>
</feature>
<dbReference type="STRING" id="135826.KP77_21950"/>
<evidence type="ECO:0000313" key="3">
    <source>
        <dbReference type="Proteomes" id="UP000031950"/>
    </source>
</evidence>
<evidence type="ECO:0008006" key="4">
    <source>
        <dbReference type="Google" id="ProtNLM"/>
    </source>
</evidence>
<gene>
    <name evidence="2" type="ORF">KP77_21950</name>
</gene>
<name>A0A0C2S4P5_9BACL</name>
<keyword evidence="1" id="KW-0812">Transmembrane</keyword>
<feature type="transmembrane region" description="Helical" evidence="1">
    <location>
        <begin position="73"/>
        <end position="94"/>
    </location>
</feature>